<dbReference type="Proteomes" id="UP000023152">
    <property type="component" value="Unassembled WGS sequence"/>
</dbReference>
<protein>
    <submittedName>
        <fullName evidence="1">Uncharacterized protein</fullName>
    </submittedName>
</protein>
<dbReference type="AlphaFoldDB" id="X6LLY9"/>
<reference evidence="1 2" key="1">
    <citation type="journal article" date="2013" name="Curr. Biol.">
        <title>The Genome of the Foraminiferan Reticulomyxa filosa.</title>
        <authorList>
            <person name="Glockner G."/>
            <person name="Hulsmann N."/>
            <person name="Schleicher M."/>
            <person name="Noegel A.A."/>
            <person name="Eichinger L."/>
            <person name="Gallinger C."/>
            <person name="Pawlowski J."/>
            <person name="Sierra R."/>
            <person name="Euteneuer U."/>
            <person name="Pillet L."/>
            <person name="Moustafa A."/>
            <person name="Platzer M."/>
            <person name="Groth M."/>
            <person name="Szafranski K."/>
            <person name="Schliwa M."/>
        </authorList>
    </citation>
    <scope>NUCLEOTIDE SEQUENCE [LARGE SCALE GENOMIC DNA]</scope>
</reference>
<organism evidence="1 2">
    <name type="scientific">Reticulomyxa filosa</name>
    <dbReference type="NCBI Taxonomy" id="46433"/>
    <lineage>
        <taxon>Eukaryota</taxon>
        <taxon>Sar</taxon>
        <taxon>Rhizaria</taxon>
        <taxon>Retaria</taxon>
        <taxon>Foraminifera</taxon>
        <taxon>Monothalamids</taxon>
        <taxon>Reticulomyxidae</taxon>
        <taxon>Reticulomyxa</taxon>
    </lineage>
</organism>
<keyword evidence="2" id="KW-1185">Reference proteome</keyword>
<comment type="caution">
    <text evidence="1">The sequence shown here is derived from an EMBL/GenBank/DDBJ whole genome shotgun (WGS) entry which is preliminary data.</text>
</comment>
<proteinExistence type="predicted"/>
<gene>
    <name evidence="1" type="ORF">RFI_34485</name>
</gene>
<feature type="non-terminal residue" evidence="1">
    <location>
        <position position="1"/>
    </location>
</feature>
<evidence type="ECO:0000313" key="1">
    <source>
        <dbReference type="EMBL" id="ETO02928.1"/>
    </source>
</evidence>
<accession>X6LLY9</accession>
<name>X6LLY9_RETFI</name>
<dbReference type="SUPFAM" id="SSF50965">
    <property type="entry name" value="Galactose oxidase, central domain"/>
    <property type="match status" value="1"/>
</dbReference>
<evidence type="ECO:0000313" key="2">
    <source>
        <dbReference type="Proteomes" id="UP000023152"/>
    </source>
</evidence>
<dbReference type="EMBL" id="ASPP01034580">
    <property type="protein sequence ID" value="ETO02928.1"/>
    <property type="molecule type" value="Genomic_DNA"/>
</dbReference>
<dbReference type="InterPro" id="IPR011043">
    <property type="entry name" value="Gal_Oxase/kelch_b-propeller"/>
</dbReference>
<sequence>GKPSFNAGFVSSKLTMNKSLAKGQLSRHRMVRSCEYAKVISLHFASDNNVLLAGDCKSNLVVFERKSQKWTQCNSIRVTAQPTPVHSICVCRNEYIVLTNGNCQNLYYSLLSDVLSLHERVQEGGKDSLVFQPLKRHRSDKLESFLLEWDKAHDCLYVCSRKLTCYQLTDKPVELKKLNTITEPRNDSKDWIATLSVKTNDGMSYLIMSRSEDHMFRSKQPYVTLVFNSNSKKTEEWKSLTPFSDSDQPYKSWPVADCVFVGQDNISTRLVTCLQKLNPNNKTPLPYFVLHSLSL</sequence>